<evidence type="ECO:0000313" key="2">
    <source>
        <dbReference type="Proteomes" id="UP000567179"/>
    </source>
</evidence>
<evidence type="ECO:0008006" key="3">
    <source>
        <dbReference type="Google" id="ProtNLM"/>
    </source>
</evidence>
<evidence type="ECO:0000313" key="1">
    <source>
        <dbReference type="EMBL" id="KAF5316501.1"/>
    </source>
</evidence>
<proteinExistence type="predicted"/>
<comment type="caution">
    <text evidence="1">The sequence shown here is derived from an EMBL/GenBank/DDBJ whole genome shotgun (WGS) entry which is preliminary data.</text>
</comment>
<sequence length="559" mass="63846">MPLTDVEVDERDVLNALRQEEAFGTAVWQKASEGCFDLPSPSPSPHHRHAPPSLRMPNIPSEIWYNICHFIPAQQVQSLFALNSVFFDVAMDYRYRQLSFAYLDRRTVRSLVRLKDPFVARRVRILHVYPGFLKEALDKEKGRPTQALRRTFWAKLTALAVLLMEQQKIFIRHPRTRRTEVPNRLKDVVSTILEVLSGLPNVTAYYVTWCGLPSISKTAVPFLSTVLHGNLHKLSLELSLENVRNLLTPSFQVENLKELELCIHSESVGSIEERNIILETHLAPAIRRLRENLQLLHIQSWEPADLAPMLRGVGTLPALAHLIIAIPVEGIHLGDPMGLAEFLFAHRLTLKTLCLRGTQYGGKGLEPTVYSFDIWMRNAVDGVTLPKLRTLEISSHFFPIDTSLFCLQQFSTRIISVALTGCYRTYSDVEDVLNVIEHRRNHPVTTLRLALVSLSPQLVDLISSKVPYLERLELAVKYILPHSMDSPEFCMLTKNAPPGQVQEWSQIDEFLNQMEARKYPGWHLQHLSIVAEYLPSRAQYEHIMEQAFRTCIPSLKSYS</sequence>
<dbReference type="Gene3D" id="3.80.10.10">
    <property type="entry name" value="Ribonuclease Inhibitor"/>
    <property type="match status" value="1"/>
</dbReference>
<gene>
    <name evidence="1" type="ORF">D9619_006790</name>
</gene>
<dbReference type="InterPro" id="IPR032675">
    <property type="entry name" value="LRR_dom_sf"/>
</dbReference>
<name>A0A8H5B5A4_9AGAR</name>
<dbReference type="SUPFAM" id="SSF52047">
    <property type="entry name" value="RNI-like"/>
    <property type="match status" value="1"/>
</dbReference>
<dbReference type="AlphaFoldDB" id="A0A8H5B5A4"/>
<organism evidence="1 2">
    <name type="scientific">Psilocybe cf. subviscida</name>
    <dbReference type="NCBI Taxonomy" id="2480587"/>
    <lineage>
        <taxon>Eukaryota</taxon>
        <taxon>Fungi</taxon>
        <taxon>Dikarya</taxon>
        <taxon>Basidiomycota</taxon>
        <taxon>Agaricomycotina</taxon>
        <taxon>Agaricomycetes</taxon>
        <taxon>Agaricomycetidae</taxon>
        <taxon>Agaricales</taxon>
        <taxon>Agaricineae</taxon>
        <taxon>Strophariaceae</taxon>
        <taxon>Psilocybe</taxon>
    </lineage>
</organism>
<reference evidence="1 2" key="1">
    <citation type="journal article" date="2020" name="ISME J.">
        <title>Uncovering the hidden diversity of litter-decomposition mechanisms in mushroom-forming fungi.</title>
        <authorList>
            <person name="Floudas D."/>
            <person name="Bentzer J."/>
            <person name="Ahren D."/>
            <person name="Johansson T."/>
            <person name="Persson P."/>
            <person name="Tunlid A."/>
        </authorList>
    </citation>
    <scope>NUCLEOTIDE SEQUENCE [LARGE SCALE GENOMIC DNA]</scope>
    <source>
        <strain evidence="1 2">CBS 101986</strain>
    </source>
</reference>
<accession>A0A8H5B5A4</accession>
<dbReference type="Proteomes" id="UP000567179">
    <property type="component" value="Unassembled WGS sequence"/>
</dbReference>
<dbReference type="OrthoDB" id="5971719at2759"/>
<protein>
    <recommendedName>
        <fullName evidence="3">F-box domain-containing protein</fullName>
    </recommendedName>
</protein>
<dbReference type="EMBL" id="JAACJJ010000042">
    <property type="protein sequence ID" value="KAF5316501.1"/>
    <property type="molecule type" value="Genomic_DNA"/>
</dbReference>
<keyword evidence="2" id="KW-1185">Reference proteome</keyword>